<evidence type="ECO:0000259" key="1">
    <source>
        <dbReference type="Pfam" id="PF01636"/>
    </source>
</evidence>
<dbReference type="SUPFAM" id="SSF56112">
    <property type="entry name" value="Protein kinase-like (PK-like)"/>
    <property type="match status" value="1"/>
</dbReference>
<dbReference type="KEGG" id="ppm:PPSC2_17565"/>
<protein>
    <submittedName>
        <fullName evidence="2">Aminoglycoside phosphotransferase</fullName>
    </submittedName>
</protein>
<dbReference type="AlphaFoldDB" id="E3E5J2"/>
<evidence type="ECO:0000313" key="3">
    <source>
        <dbReference type="Proteomes" id="UP000006868"/>
    </source>
</evidence>
<dbReference type="HOGENOM" id="CLU_083624_1_0_9"/>
<dbReference type="InterPro" id="IPR002575">
    <property type="entry name" value="Aminoglycoside_PTrfase"/>
</dbReference>
<proteinExistence type="predicted"/>
<name>E3E5J2_PAEPS</name>
<sequence>MIGELLGIGNTASVYEWGKTEVIKIFHDQSRSMHEAKKEAKNAEIINNLNLRAPNYSGLLEYEGTSCLIYEKIDGPTMLKQIEPTKLSVSHYAKLMAQLHFELHNIEIKFNSNLKTELTNKINTAEVIKEYEKQIAIDVLNVLPEGNALCHYDFHPGNIILSSNGPIIIDWMNVLVGNQAADVTRTSMMIQSHALPSNAPSWLIKSEYREFFNREYLREYLMLSGMNPKVLEEWMAPTLAARVCEVNGEDRNEVIDKLQTIIKN</sequence>
<accession>E3E5J2</accession>
<dbReference type="Pfam" id="PF01636">
    <property type="entry name" value="APH"/>
    <property type="match status" value="1"/>
</dbReference>
<dbReference type="PATRIC" id="fig|886882.15.peg.3753"/>
<organism evidence="2 3">
    <name type="scientific">Paenibacillus polymyxa (strain SC2)</name>
    <name type="common">Bacillus polymyxa</name>
    <dbReference type="NCBI Taxonomy" id="886882"/>
    <lineage>
        <taxon>Bacteria</taxon>
        <taxon>Bacillati</taxon>
        <taxon>Bacillota</taxon>
        <taxon>Bacilli</taxon>
        <taxon>Bacillales</taxon>
        <taxon>Paenibacillaceae</taxon>
        <taxon>Paenibacillus</taxon>
    </lineage>
</organism>
<reference evidence="2 3" key="1">
    <citation type="journal article" date="2011" name="J. Bacteriol.">
        <title>Complete genome sequence of Paenibacillus polymyxa SC2, a strain of plant growth-promoting Rhizobacterium with broad-spectrum antimicrobial activity.</title>
        <authorList>
            <person name="Ma M."/>
            <person name="Wang C."/>
            <person name="Ding Y."/>
            <person name="Li L."/>
            <person name="Shen D."/>
            <person name="Jiang X."/>
            <person name="Guan D."/>
            <person name="Cao F."/>
            <person name="Chen H."/>
            <person name="Feng R."/>
            <person name="Wang X."/>
            <person name="Ge Y."/>
            <person name="Yao L."/>
            <person name="Bing X."/>
            <person name="Yang X."/>
            <person name="Li J."/>
            <person name="Du B."/>
        </authorList>
    </citation>
    <scope>NUCLEOTIDE SEQUENCE [LARGE SCALE GENOMIC DNA]</scope>
    <source>
        <strain evidence="2 3">SC2</strain>
    </source>
</reference>
<dbReference type="OrthoDB" id="9800774at2"/>
<dbReference type="InterPro" id="IPR011009">
    <property type="entry name" value="Kinase-like_dom_sf"/>
</dbReference>
<dbReference type="EMBL" id="CP002213">
    <property type="protein sequence ID" value="ADO57711.2"/>
    <property type="molecule type" value="Genomic_DNA"/>
</dbReference>
<dbReference type="Proteomes" id="UP000006868">
    <property type="component" value="Chromosome"/>
</dbReference>
<dbReference type="STRING" id="1406.LK13_04895"/>
<gene>
    <name evidence="2" type="primary">amgP</name>
    <name evidence="2" type="ORF">PPSC2_17565</name>
</gene>
<dbReference type="Gene3D" id="3.90.1200.10">
    <property type="match status" value="1"/>
</dbReference>
<evidence type="ECO:0000313" key="2">
    <source>
        <dbReference type="EMBL" id="ADO57711.2"/>
    </source>
</evidence>
<feature type="domain" description="Aminoglycoside phosphotransferase" evidence="1">
    <location>
        <begin position="8"/>
        <end position="195"/>
    </location>
</feature>
<dbReference type="eggNOG" id="COG3173">
    <property type="taxonomic scope" value="Bacteria"/>
</dbReference>